<comment type="catalytic activity">
    <reaction evidence="6">
        <text>a 6-O-methyl-2'-deoxyguanosine in DNA + L-cysteinyl-[protein] = S-methyl-L-cysteinyl-[protein] + a 2'-deoxyguanosine in DNA</text>
        <dbReference type="Rhea" id="RHEA:24000"/>
        <dbReference type="Rhea" id="RHEA-COMP:10131"/>
        <dbReference type="Rhea" id="RHEA-COMP:10132"/>
        <dbReference type="Rhea" id="RHEA-COMP:11367"/>
        <dbReference type="Rhea" id="RHEA-COMP:11368"/>
        <dbReference type="ChEBI" id="CHEBI:29950"/>
        <dbReference type="ChEBI" id="CHEBI:82612"/>
        <dbReference type="ChEBI" id="CHEBI:85445"/>
        <dbReference type="ChEBI" id="CHEBI:85448"/>
        <dbReference type="EC" id="2.1.1.63"/>
    </reaction>
</comment>
<reference evidence="8" key="1">
    <citation type="submission" date="2020-12" db="EMBL/GenBank/DDBJ databases">
        <title>Taurinivorans muris gen. nov., sp. nov., fundamental and realized metabolic niche of a ubiquitous sulfidogenic bacterium in the murine intestine.</title>
        <authorList>
            <person name="Ye H."/>
            <person name="Hanson B.T."/>
            <person name="Loy A."/>
        </authorList>
    </citation>
    <scope>NUCLEOTIDE SEQUENCE</scope>
    <source>
        <strain evidence="8">LT0009</strain>
    </source>
</reference>
<dbReference type="EMBL" id="CP065938">
    <property type="protein sequence ID" value="UWX04943.1"/>
    <property type="molecule type" value="Genomic_DNA"/>
</dbReference>
<keyword evidence="3" id="KW-0808">Transferase</keyword>
<dbReference type="InterPro" id="IPR014048">
    <property type="entry name" value="MethylDNA_cys_MeTrfase_DNA-bd"/>
</dbReference>
<evidence type="ECO:0000256" key="1">
    <source>
        <dbReference type="ARBA" id="ARBA00001286"/>
    </source>
</evidence>
<comment type="catalytic activity">
    <reaction evidence="1">
        <text>a 4-O-methyl-thymidine in DNA + L-cysteinyl-[protein] = a thymidine in DNA + S-methyl-L-cysteinyl-[protein]</text>
        <dbReference type="Rhea" id="RHEA:53428"/>
        <dbReference type="Rhea" id="RHEA-COMP:10131"/>
        <dbReference type="Rhea" id="RHEA-COMP:10132"/>
        <dbReference type="Rhea" id="RHEA-COMP:13555"/>
        <dbReference type="Rhea" id="RHEA-COMP:13556"/>
        <dbReference type="ChEBI" id="CHEBI:29950"/>
        <dbReference type="ChEBI" id="CHEBI:82612"/>
        <dbReference type="ChEBI" id="CHEBI:137386"/>
        <dbReference type="ChEBI" id="CHEBI:137387"/>
        <dbReference type="EC" id="2.1.1.63"/>
    </reaction>
</comment>
<dbReference type="InterPro" id="IPR001497">
    <property type="entry name" value="MethylDNA_cys_MeTrfase_AS"/>
</dbReference>
<dbReference type="PANTHER" id="PTHR10815:SF13">
    <property type="entry name" value="METHYLATED-DNA--PROTEIN-CYSTEINE METHYLTRANSFERASE"/>
    <property type="match status" value="1"/>
</dbReference>
<accession>A0ABY5Y0X7</accession>
<sequence>MKTKNDGELPLRTAYKKISISNGLVKHDLCIEIAYQKEIVYKVNAVEEQKETPLPDSFAQKVFFELAEFFSGKRKEFTFSVCFQGTEFQCRVWQEIAKIPYGRTISYTELAKRAGNPKACRAAARACHDNPLAFCVPCHRVIAKNGSIGGYGYGTAMKSALLNMERNMEKYNDNG</sequence>
<organism evidence="8 9">
    <name type="scientific">Taurinivorans muris</name>
    <dbReference type="NCBI Taxonomy" id="2787751"/>
    <lineage>
        <taxon>Bacteria</taxon>
        <taxon>Pseudomonadati</taxon>
        <taxon>Thermodesulfobacteriota</taxon>
        <taxon>Desulfovibrionia</taxon>
        <taxon>Desulfovibrionales</taxon>
        <taxon>Desulfovibrionaceae</taxon>
        <taxon>Taurinivorans</taxon>
    </lineage>
</organism>
<keyword evidence="4" id="KW-0227">DNA damage</keyword>
<evidence type="ECO:0000256" key="2">
    <source>
        <dbReference type="ARBA" id="ARBA00022603"/>
    </source>
</evidence>
<feature type="domain" description="Methylated-DNA-[protein]-cysteine S-methyltransferase DNA binding" evidence="7">
    <location>
        <begin position="87"/>
        <end position="166"/>
    </location>
</feature>
<evidence type="ECO:0000313" key="9">
    <source>
        <dbReference type="Proteomes" id="UP001058120"/>
    </source>
</evidence>
<keyword evidence="5" id="KW-0234">DNA repair</keyword>
<dbReference type="SUPFAM" id="SSF46767">
    <property type="entry name" value="Methylated DNA-protein cysteine methyltransferase, C-terminal domain"/>
    <property type="match status" value="1"/>
</dbReference>
<proteinExistence type="predicted"/>
<evidence type="ECO:0000256" key="3">
    <source>
        <dbReference type="ARBA" id="ARBA00022679"/>
    </source>
</evidence>
<dbReference type="Gene3D" id="1.10.10.10">
    <property type="entry name" value="Winged helix-like DNA-binding domain superfamily/Winged helix DNA-binding domain"/>
    <property type="match status" value="1"/>
</dbReference>
<evidence type="ECO:0000256" key="6">
    <source>
        <dbReference type="ARBA" id="ARBA00049348"/>
    </source>
</evidence>
<dbReference type="Pfam" id="PF01035">
    <property type="entry name" value="DNA_binding_1"/>
    <property type="match status" value="1"/>
</dbReference>
<gene>
    <name evidence="8" type="ORF">JBF11_05505</name>
</gene>
<dbReference type="RefSeq" id="WP_334314498.1">
    <property type="nucleotide sequence ID" value="NZ_CP065938.1"/>
</dbReference>
<name>A0ABY5Y0X7_9BACT</name>
<dbReference type="Proteomes" id="UP001058120">
    <property type="component" value="Chromosome"/>
</dbReference>
<evidence type="ECO:0000256" key="4">
    <source>
        <dbReference type="ARBA" id="ARBA00022763"/>
    </source>
</evidence>
<dbReference type="CDD" id="cd06445">
    <property type="entry name" value="ATase"/>
    <property type="match status" value="1"/>
</dbReference>
<dbReference type="PANTHER" id="PTHR10815">
    <property type="entry name" value="METHYLATED-DNA--PROTEIN-CYSTEINE METHYLTRANSFERASE"/>
    <property type="match status" value="1"/>
</dbReference>
<dbReference type="NCBIfam" id="TIGR00589">
    <property type="entry name" value="ogt"/>
    <property type="match status" value="1"/>
</dbReference>
<keyword evidence="2" id="KW-0489">Methyltransferase</keyword>
<keyword evidence="9" id="KW-1185">Reference proteome</keyword>
<evidence type="ECO:0000256" key="5">
    <source>
        <dbReference type="ARBA" id="ARBA00023204"/>
    </source>
</evidence>
<protein>
    <submittedName>
        <fullName evidence="8">Methylated-DNA--[protein]-cysteine S-methyltransferase</fullName>
    </submittedName>
</protein>
<evidence type="ECO:0000259" key="7">
    <source>
        <dbReference type="Pfam" id="PF01035"/>
    </source>
</evidence>
<evidence type="ECO:0000313" key="8">
    <source>
        <dbReference type="EMBL" id="UWX04943.1"/>
    </source>
</evidence>
<dbReference type="InterPro" id="IPR036388">
    <property type="entry name" value="WH-like_DNA-bd_sf"/>
</dbReference>
<dbReference type="InterPro" id="IPR036217">
    <property type="entry name" value="MethylDNA_cys_MeTrfase_DNAb"/>
</dbReference>
<dbReference type="PROSITE" id="PS00374">
    <property type="entry name" value="MGMT"/>
    <property type="match status" value="1"/>
</dbReference>